<comment type="caution">
    <text evidence="3">The sequence shown here is derived from an EMBL/GenBank/DDBJ whole genome shotgun (WGS) entry which is preliminary data.</text>
</comment>
<gene>
    <name evidence="3" type="ORF">DI536_00535</name>
</gene>
<dbReference type="AlphaFoldDB" id="A0A2W5TV90"/>
<dbReference type="InterPro" id="IPR011059">
    <property type="entry name" value="Metal-dep_hydrolase_composite"/>
</dbReference>
<evidence type="ECO:0000313" key="3">
    <source>
        <dbReference type="EMBL" id="PZR18402.1"/>
    </source>
</evidence>
<proteinExistence type="predicted"/>
<reference evidence="3 4" key="1">
    <citation type="submission" date="2017-08" db="EMBL/GenBank/DDBJ databases">
        <title>Infants hospitalized years apart are colonized by the same room-sourced microbial strains.</title>
        <authorList>
            <person name="Brooks B."/>
            <person name="Olm M.R."/>
            <person name="Firek B.A."/>
            <person name="Baker R."/>
            <person name="Thomas B.C."/>
            <person name="Morowitz M.J."/>
            <person name="Banfield J.F."/>
        </authorList>
    </citation>
    <scope>NUCLEOTIDE SEQUENCE [LARGE SCALE GENOMIC DNA]</scope>
    <source>
        <strain evidence="3">S2_003_000_R2_14</strain>
    </source>
</reference>
<name>A0A2W5TV90_9BACT</name>
<dbReference type="SUPFAM" id="SSF51556">
    <property type="entry name" value="Metallo-dependent hydrolases"/>
    <property type="match status" value="1"/>
</dbReference>
<evidence type="ECO:0000256" key="1">
    <source>
        <dbReference type="ARBA" id="ARBA00022801"/>
    </source>
</evidence>
<dbReference type="Proteomes" id="UP000249061">
    <property type="component" value="Unassembled WGS sequence"/>
</dbReference>
<keyword evidence="1" id="KW-0378">Hydrolase</keyword>
<evidence type="ECO:0000313" key="4">
    <source>
        <dbReference type="Proteomes" id="UP000249061"/>
    </source>
</evidence>
<dbReference type="PANTHER" id="PTHR43794">
    <property type="entry name" value="AMINOHYDROLASE SSNA-RELATED"/>
    <property type="match status" value="1"/>
</dbReference>
<dbReference type="InterPro" id="IPR010252">
    <property type="entry name" value="HutF"/>
</dbReference>
<accession>A0A2W5TV90</accession>
<dbReference type="InterPro" id="IPR050287">
    <property type="entry name" value="MTA/SAH_deaminase"/>
</dbReference>
<dbReference type="PANTHER" id="PTHR43794:SF11">
    <property type="entry name" value="AMIDOHYDROLASE-RELATED DOMAIN-CONTAINING PROTEIN"/>
    <property type="match status" value="1"/>
</dbReference>
<evidence type="ECO:0000259" key="2">
    <source>
        <dbReference type="Pfam" id="PF01979"/>
    </source>
</evidence>
<dbReference type="NCBIfam" id="NF006681">
    <property type="entry name" value="PRK09229.1-2"/>
    <property type="match status" value="1"/>
</dbReference>
<dbReference type="Gene3D" id="3.20.20.140">
    <property type="entry name" value="Metal-dependent hydrolases"/>
    <property type="match status" value="1"/>
</dbReference>
<dbReference type="GO" id="GO:0016810">
    <property type="term" value="F:hydrolase activity, acting on carbon-nitrogen (but not peptide) bonds"/>
    <property type="evidence" value="ECO:0007669"/>
    <property type="project" value="InterPro"/>
</dbReference>
<dbReference type="Pfam" id="PF01979">
    <property type="entry name" value="Amidohydro_1"/>
    <property type="match status" value="1"/>
</dbReference>
<dbReference type="NCBIfam" id="TIGR02022">
    <property type="entry name" value="hutF"/>
    <property type="match status" value="1"/>
</dbReference>
<organism evidence="3 4">
    <name type="scientific">Archangium gephyra</name>
    <dbReference type="NCBI Taxonomy" id="48"/>
    <lineage>
        <taxon>Bacteria</taxon>
        <taxon>Pseudomonadati</taxon>
        <taxon>Myxococcota</taxon>
        <taxon>Myxococcia</taxon>
        <taxon>Myxococcales</taxon>
        <taxon>Cystobacterineae</taxon>
        <taxon>Archangiaceae</taxon>
        <taxon>Archangium</taxon>
    </lineage>
</organism>
<dbReference type="InterPro" id="IPR032466">
    <property type="entry name" value="Metal_Hydrolase"/>
</dbReference>
<feature type="domain" description="Amidohydrolase-related" evidence="2">
    <location>
        <begin position="49"/>
        <end position="429"/>
    </location>
</feature>
<protein>
    <submittedName>
        <fullName evidence="3">Formimidoylglutamate deiminase</fullName>
    </submittedName>
</protein>
<dbReference type="Gene3D" id="2.30.40.10">
    <property type="entry name" value="Urease, subunit C, domain 1"/>
    <property type="match status" value="1"/>
</dbReference>
<dbReference type="SUPFAM" id="SSF51338">
    <property type="entry name" value="Composite domain of metallo-dependent hydrolases"/>
    <property type="match status" value="1"/>
</dbReference>
<dbReference type="InterPro" id="IPR006680">
    <property type="entry name" value="Amidohydro-rel"/>
</dbReference>
<dbReference type="EMBL" id="QFQP01000001">
    <property type="protein sequence ID" value="PZR18402.1"/>
    <property type="molecule type" value="Genomic_DNA"/>
</dbReference>
<sequence>MTTRFRPEAVVVGGVVRRGVSLLVSDDGVVLPADAQVGDVVDVPMPGRIVVPGFVNGHSHAFQRVLRGRTEFLAAGHERDDFWSWREAMYAAATALSPEQLYDVSRQCFLEMALAGVTTVGEFHYLHHQPDGTPYDDVHLLARQVIAAARDVGLRMVLLRVGYARAGFGLAPNPRQRRFIEKDVDTYLGRTHELAALTKRDALVTVGLAPHSVRAVPKTWLSTISREWTHGPLHMHVSEQPAELRACEAEYGVTPVQLLEREGLLTERFTAVHAIHLHDAEVAALGRARATVCACPSTERNLGDGIVKADELLAAGAHVSLGSDSHAHIGMLEEAQMLEGHLRLLRLRRNVLDPGRGEPDGVARRLLDTLTLAGDRSLGLAPGTLLPGSRADFVGLDLQHPTLLGVSDARVLLGAPSSAVREVVVNGRTIVNEGRHAAQLDVARRFEAVMHTLV</sequence>